<dbReference type="AlphaFoldDB" id="A0A387BC12"/>
<reference evidence="6 7" key="1">
    <citation type="submission" date="2018-09" db="EMBL/GenBank/DDBJ databases">
        <title>Genome sequencing of strain 1JSPR-7.</title>
        <authorList>
            <person name="Heo J."/>
            <person name="Kim S.-J."/>
            <person name="Kwon S.-W."/>
        </authorList>
    </citation>
    <scope>NUCLEOTIDE SEQUENCE [LARGE SCALE GENOMIC DNA]</scope>
    <source>
        <strain evidence="6 7">1JSPR-7</strain>
    </source>
</reference>
<protein>
    <recommendedName>
        <fullName evidence="5">Tyrosine-protein phosphatase</fullName>
        <ecNumber evidence="5">3.1.3.48</ecNumber>
    </recommendedName>
</protein>
<proteinExistence type="inferred from homology"/>
<evidence type="ECO:0000256" key="1">
    <source>
        <dbReference type="ARBA" id="ARBA00005750"/>
    </source>
</evidence>
<evidence type="ECO:0000256" key="5">
    <source>
        <dbReference type="PIRNR" id="PIRNR016557"/>
    </source>
</evidence>
<evidence type="ECO:0000256" key="4">
    <source>
        <dbReference type="ARBA" id="ARBA00051722"/>
    </source>
</evidence>
<dbReference type="OrthoDB" id="9788539at2"/>
<keyword evidence="3 5" id="KW-0904">Protein phosphatase</keyword>
<comment type="similarity">
    <text evidence="1 5">Belongs to the metallo-dependent hydrolases superfamily. CpsB/CapC family.</text>
</comment>
<dbReference type="InterPro" id="IPR016195">
    <property type="entry name" value="Pol/histidinol_Pase-like"/>
</dbReference>
<dbReference type="Proteomes" id="UP000269374">
    <property type="component" value="Chromosome"/>
</dbReference>
<dbReference type="PANTHER" id="PTHR39181">
    <property type="entry name" value="TYROSINE-PROTEIN PHOSPHATASE YWQE"/>
    <property type="match status" value="1"/>
</dbReference>
<dbReference type="SUPFAM" id="SSF89550">
    <property type="entry name" value="PHP domain-like"/>
    <property type="match status" value="1"/>
</dbReference>
<gene>
    <name evidence="6" type="ORF">D7I46_02060</name>
</gene>
<dbReference type="Pfam" id="PF19567">
    <property type="entry name" value="CpsB_CapC"/>
    <property type="match status" value="1"/>
</dbReference>
<evidence type="ECO:0000256" key="3">
    <source>
        <dbReference type="ARBA" id="ARBA00022912"/>
    </source>
</evidence>
<keyword evidence="2 5" id="KW-0378">Hydrolase</keyword>
<dbReference type="PANTHER" id="PTHR39181:SF1">
    <property type="entry name" value="TYROSINE-PROTEIN PHOSPHATASE YWQE"/>
    <property type="match status" value="1"/>
</dbReference>
<accession>A0A387BC12</accession>
<sequence>MIDLHCHVLPNVDDGAKTVEDTLKMLQAAVAEGITVITATPHHNPEYNNERQTILEKVKEIEKIITKNNLPIQLLAGQEVRIYGDLVADYNAGKLVTSADNTRYMLVEFPSNHVPKYAEHLFYDMALQGLQPILVHPERNSGIINNPELLYNFVNQGVLSQVTASSITGHFGKKIQKLTFQMIENNLTHFVASDAHNITSRAFKMKEAFEIIKSKYGQSVADEYKINAGQVIEDKVIYPAVPSKIKNKRFLGLF</sequence>
<dbReference type="GO" id="GO:0004725">
    <property type="term" value="F:protein tyrosine phosphatase activity"/>
    <property type="evidence" value="ECO:0007669"/>
    <property type="project" value="UniProtKB-UniRule"/>
</dbReference>
<evidence type="ECO:0000256" key="2">
    <source>
        <dbReference type="ARBA" id="ARBA00022801"/>
    </source>
</evidence>
<comment type="catalytic activity">
    <reaction evidence="4 5">
        <text>O-phospho-L-tyrosyl-[protein] + H2O = L-tyrosyl-[protein] + phosphate</text>
        <dbReference type="Rhea" id="RHEA:10684"/>
        <dbReference type="Rhea" id="RHEA-COMP:10136"/>
        <dbReference type="Rhea" id="RHEA-COMP:20101"/>
        <dbReference type="ChEBI" id="CHEBI:15377"/>
        <dbReference type="ChEBI" id="CHEBI:43474"/>
        <dbReference type="ChEBI" id="CHEBI:46858"/>
        <dbReference type="ChEBI" id="CHEBI:61978"/>
        <dbReference type="EC" id="3.1.3.48"/>
    </reaction>
</comment>
<dbReference type="Gene3D" id="3.20.20.140">
    <property type="entry name" value="Metal-dependent hydrolases"/>
    <property type="match status" value="1"/>
</dbReference>
<dbReference type="EC" id="3.1.3.48" evidence="5"/>
<dbReference type="InterPro" id="IPR016667">
    <property type="entry name" value="Caps_polysacc_synth_CpsB/CapC"/>
</dbReference>
<dbReference type="RefSeq" id="WP_120771366.1">
    <property type="nucleotide sequence ID" value="NZ_CP032627.1"/>
</dbReference>
<evidence type="ECO:0000313" key="6">
    <source>
        <dbReference type="EMBL" id="AYF99977.1"/>
    </source>
</evidence>
<dbReference type="EMBL" id="CP032627">
    <property type="protein sequence ID" value="AYF99977.1"/>
    <property type="molecule type" value="Genomic_DNA"/>
</dbReference>
<name>A0A387BC12_9LACT</name>
<organism evidence="6 7">
    <name type="scientific">Lactococcus allomyrinae</name>
    <dbReference type="NCBI Taxonomy" id="2419773"/>
    <lineage>
        <taxon>Bacteria</taxon>
        <taxon>Bacillati</taxon>
        <taxon>Bacillota</taxon>
        <taxon>Bacilli</taxon>
        <taxon>Lactobacillales</taxon>
        <taxon>Streptococcaceae</taxon>
        <taxon>Lactococcus</taxon>
    </lineage>
</organism>
<dbReference type="KEGG" id="lact:D7I46_02060"/>
<dbReference type="PIRSF" id="PIRSF016557">
    <property type="entry name" value="Caps_synth_CpsB"/>
    <property type="match status" value="1"/>
</dbReference>
<evidence type="ECO:0000313" key="7">
    <source>
        <dbReference type="Proteomes" id="UP000269374"/>
    </source>
</evidence>
<dbReference type="GO" id="GO:0030145">
    <property type="term" value="F:manganese ion binding"/>
    <property type="evidence" value="ECO:0007669"/>
    <property type="project" value="UniProtKB-UniRule"/>
</dbReference>
<keyword evidence="7" id="KW-1185">Reference proteome</keyword>